<evidence type="ECO:0000256" key="1">
    <source>
        <dbReference type="ARBA" id="ARBA00022603"/>
    </source>
</evidence>
<organism evidence="4 5">
    <name type="scientific">Durusdinium trenchii</name>
    <dbReference type="NCBI Taxonomy" id="1381693"/>
    <lineage>
        <taxon>Eukaryota</taxon>
        <taxon>Sar</taxon>
        <taxon>Alveolata</taxon>
        <taxon>Dinophyceae</taxon>
        <taxon>Suessiales</taxon>
        <taxon>Symbiodiniaceae</taxon>
        <taxon>Durusdinium</taxon>
    </lineage>
</organism>
<sequence length="616" mass="69845">MPTWRYSADDDGCVECDSPSEELEEPEIFLQRGPALTEEQVDGLNFGPIFAETIGLGETLKSLHSSLTVITDCSGAESPIVALREMFRPVNCSHMIEHLSSCDISRASRTFIKANFPGTTIYEDVFSREVDAFCDQAALYVAGFPCKAFSRLRTKSDWLDDAKAKPFFGCISNLRRLQPVAGVLENVLGIEVVMEEVQDHIKQQLPDYQLYVTKINPKYLGVAVDRNRYYFFLVRKEYLMGNLGDIVEHTLQLLANQFANFIVPWQRFLIPNNVVQQKDRDPKNYIDFPIDKEQSPEKLLKLALAILSEIKPNWVVCDLSQNLQRMPVLTSPSSPFMCITSVTADGNLGTWLNNIYGDHDKFEKVLSRVVMDRPHEGFPSPVSVEPISTVNEFVVELRQLDYSQHAKHGYFPHMATLAVHFKSILYQGFDPYREPLNLRFVSQGDRSIPSFSVRYVDGFSKGLICQSIAAIVDFLGIPDEELESDDLLPLLQSIRFLKARYTHLDNQEGYFYEALRLGQETAEKQLPSALDYVGIFQQAVQAYKQGNGRKVAPQVALNSCIAEYNKGIKVKKYRVDTLKRKLITNLLKVPPESLNILALHYDLHRHSSSGRLTFTS</sequence>
<keyword evidence="2" id="KW-0808">Transferase</keyword>
<reference evidence="4 5" key="1">
    <citation type="submission" date="2024-02" db="EMBL/GenBank/DDBJ databases">
        <authorList>
            <person name="Chen Y."/>
            <person name="Shah S."/>
            <person name="Dougan E. K."/>
            <person name="Thang M."/>
            <person name="Chan C."/>
        </authorList>
    </citation>
    <scope>NUCLEOTIDE SEQUENCE [LARGE SCALE GENOMIC DNA]</scope>
</reference>
<dbReference type="Proteomes" id="UP001642484">
    <property type="component" value="Unassembled WGS sequence"/>
</dbReference>
<dbReference type="EMBL" id="CAXAMN010021780">
    <property type="protein sequence ID" value="CAK9063327.1"/>
    <property type="molecule type" value="Genomic_DNA"/>
</dbReference>
<name>A0ABP0NHS2_9DINO</name>
<evidence type="ECO:0000256" key="2">
    <source>
        <dbReference type="ARBA" id="ARBA00022679"/>
    </source>
</evidence>
<keyword evidence="5" id="KW-1185">Reference proteome</keyword>
<dbReference type="PANTHER" id="PTHR46098:SF1">
    <property type="entry name" value="TRNA (CYTOSINE(38)-C(5))-METHYLTRANSFERASE"/>
    <property type="match status" value="1"/>
</dbReference>
<accession>A0ABP0NHS2</accession>
<dbReference type="InterPro" id="IPR029063">
    <property type="entry name" value="SAM-dependent_MTases_sf"/>
</dbReference>
<protein>
    <submittedName>
        <fullName evidence="4">Uncharacterized protein</fullName>
    </submittedName>
</protein>
<evidence type="ECO:0000313" key="4">
    <source>
        <dbReference type="EMBL" id="CAK9063327.1"/>
    </source>
</evidence>
<keyword evidence="1" id="KW-0489">Methyltransferase</keyword>
<proteinExistence type="predicted"/>
<dbReference type="Gene3D" id="3.40.50.150">
    <property type="entry name" value="Vaccinia Virus protein VP39"/>
    <property type="match status" value="1"/>
</dbReference>
<keyword evidence="3" id="KW-0949">S-adenosyl-L-methionine</keyword>
<dbReference type="InterPro" id="IPR050750">
    <property type="entry name" value="C5-MTase"/>
</dbReference>
<gene>
    <name evidence="4" type="ORF">CCMP2556_LOCUS31129</name>
</gene>
<evidence type="ECO:0000256" key="3">
    <source>
        <dbReference type="ARBA" id="ARBA00022691"/>
    </source>
</evidence>
<dbReference type="PANTHER" id="PTHR46098">
    <property type="entry name" value="TRNA (CYTOSINE(38)-C(5))-METHYLTRANSFERASE"/>
    <property type="match status" value="1"/>
</dbReference>
<dbReference type="InterPro" id="IPR001525">
    <property type="entry name" value="C5_MeTfrase"/>
</dbReference>
<comment type="caution">
    <text evidence="4">The sequence shown here is derived from an EMBL/GenBank/DDBJ whole genome shotgun (WGS) entry which is preliminary data.</text>
</comment>
<dbReference type="SUPFAM" id="SSF53335">
    <property type="entry name" value="S-adenosyl-L-methionine-dependent methyltransferases"/>
    <property type="match status" value="1"/>
</dbReference>
<dbReference type="Pfam" id="PF00145">
    <property type="entry name" value="DNA_methylase"/>
    <property type="match status" value="1"/>
</dbReference>
<evidence type="ECO:0000313" key="5">
    <source>
        <dbReference type="Proteomes" id="UP001642484"/>
    </source>
</evidence>